<organism evidence="1 2">
    <name type="scientific">Chryseobacterium potabilaquae</name>
    <dbReference type="NCBI Taxonomy" id="2675057"/>
    <lineage>
        <taxon>Bacteria</taxon>
        <taxon>Pseudomonadati</taxon>
        <taxon>Bacteroidota</taxon>
        <taxon>Flavobacteriia</taxon>
        <taxon>Flavobacteriales</taxon>
        <taxon>Weeksellaceae</taxon>
        <taxon>Chryseobacterium group</taxon>
        <taxon>Chryseobacterium</taxon>
    </lineage>
</organism>
<sequence length="225" mass="26275">MMKMYRCMLFFVFIGSISIKGQQAQVVINEKLLAQLTKNQTARLQSDKLFFNSYEKQKQLYNDVKAKIAQVVAIQQYIYDNLVNVNSAIKQGKQLKYLHKYFGEIVQNSGEMLLLISKKTEYAVLLTNYYVQIEKEVLNLKITISEEILKEGNDFLMDPYDRELLLRKVFDKARLINGTILYINLVLKNAKNTPYIYQIPGLNNYINLDKIIVKDIISKYGILKY</sequence>
<dbReference type="EMBL" id="CACVBR010000036">
    <property type="protein sequence ID" value="CAA7196998.1"/>
    <property type="molecule type" value="Genomic_DNA"/>
</dbReference>
<dbReference type="Proteomes" id="UP000445144">
    <property type="component" value="Unassembled WGS sequence"/>
</dbReference>
<reference evidence="1 2" key="1">
    <citation type="submission" date="2020-01" db="EMBL/GenBank/DDBJ databases">
        <authorList>
            <person name="Rodrigo-Torres L."/>
            <person name="Arahal R. D."/>
            <person name="Lucena T."/>
        </authorList>
    </citation>
    <scope>NUCLEOTIDE SEQUENCE [LARGE SCALE GENOMIC DNA]</scope>
    <source>
        <strain evidence="1 2">CECT 9293</strain>
    </source>
</reference>
<accession>A0A6N4X8A5</accession>
<keyword evidence="2" id="KW-1185">Reference proteome</keyword>
<protein>
    <submittedName>
        <fullName evidence="1">Uncharacterized protein</fullName>
    </submittedName>
</protein>
<evidence type="ECO:0000313" key="1">
    <source>
        <dbReference type="EMBL" id="CAA7196998.1"/>
    </source>
</evidence>
<dbReference type="AlphaFoldDB" id="A0A6N4X8A5"/>
<evidence type="ECO:0000313" key="2">
    <source>
        <dbReference type="Proteomes" id="UP000445144"/>
    </source>
</evidence>
<name>A0A6N4X8A5_9FLAO</name>
<gene>
    <name evidence="1" type="ORF">CHRY9293_03056</name>
</gene>
<proteinExistence type="predicted"/>